<dbReference type="Pfam" id="PF01485">
    <property type="entry name" value="IBR"/>
    <property type="match status" value="1"/>
</dbReference>
<evidence type="ECO:0000256" key="2">
    <source>
        <dbReference type="ARBA" id="ARBA00004167"/>
    </source>
</evidence>
<evidence type="ECO:0000256" key="11">
    <source>
        <dbReference type="ARBA" id="ARBA00022833"/>
    </source>
</evidence>
<dbReference type="CDD" id="cd20336">
    <property type="entry name" value="Rcat_RBR"/>
    <property type="match status" value="1"/>
</dbReference>
<comment type="pathway">
    <text evidence="3">Protein modification; protein ubiquitination.</text>
</comment>
<dbReference type="PROSITE" id="PS50089">
    <property type="entry name" value="ZF_RING_2"/>
    <property type="match status" value="1"/>
</dbReference>
<comment type="catalytic activity">
    <reaction evidence="1">
        <text>[E2 ubiquitin-conjugating enzyme]-S-ubiquitinyl-L-cysteine + [acceptor protein]-L-lysine = [E2 ubiquitin-conjugating enzyme]-L-cysteine + [acceptor protein]-N(6)-ubiquitinyl-L-lysine.</text>
        <dbReference type="EC" id="2.3.2.31"/>
    </reaction>
</comment>
<dbReference type="PROSITE" id="PS51873">
    <property type="entry name" value="TRIAD"/>
    <property type="match status" value="1"/>
</dbReference>
<dbReference type="GO" id="GO:0016567">
    <property type="term" value="P:protein ubiquitination"/>
    <property type="evidence" value="ECO:0007669"/>
    <property type="project" value="InterPro"/>
</dbReference>
<dbReference type="GO" id="GO:0031090">
    <property type="term" value="C:organelle membrane"/>
    <property type="evidence" value="ECO:0007669"/>
    <property type="project" value="UniProtKB-ARBA"/>
</dbReference>
<evidence type="ECO:0000256" key="7">
    <source>
        <dbReference type="ARBA" id="ARBA00022723"/>
    </source>
</evidence>
<dbReference type="GO" id="GO:0005737">
    <property type="term" value="C:cytoplasm"/>
    <property type="evidence" value="ECO:0007669"/>
    <property type="project" value="UniProtKB-ARBA"/>
</dbReference>
<keyword evidence="5" id="KW-0808">Transferase</keyword>
<dbReference type="Pfam" id="PF13639">
    <property type="entry name" value="zf-RING_2"/>
    <property type="match status" value="1"/>
</dbReference>
<dbReference type="Proteomes" id="UP001295684">
    <property type="component" value="Unassembled WGS sequence"/>
</dbReference>
<organism evidence="17 18">
    <name type="scientific">Euplotes crassus</name>
    <dbReference type="NCBI Taxonomy" id="5936"/>
    <lineage>
        <taxon>Eukaryota</taxon>
        <taxon>Sar</taxon>
        <taxon>Alveolata</taxon>
        <taxon>Ciliophora</taxon>
        <taxon>Intramacronucleata</taxon>
        <taxon>Spirotrichea</taxon>
        <taxon>Hypotrichia</taxon>
        <taxon>Euplotida</taxon>
        <taxon>Euplotidae</taxon>
        <taxon>Moneuplotes</taxon>
    </lineage>
</organism>
<evidence type="ECO:0000313" key="18">
    <source>
        <dbReference type="Proteomes" id="UP001295684"/>
    </source>
</evidence>
<keyword evidence="12" id="KW-1133">Transmembrane helix</keyword>
<dbReference type="GO" id="GO:0061630">
    <property type="term" value="F:ubiquitin protein ligase activity"/>
    <property type="evidence" value="ECO:0007669"/>
    <property type="project" value="UniProtKB-EC"/>
</dbReference>
<protein>
    <recommendedName>
        <fullName evidence="4">RBR-type E3 ubiquitin transferase</fullName>
        <ecNumber evidence="4">2.3.2.31</ecNumber>
    </recommendedName>
</protein>
<dbReference type="EC" id="2.3.2.31" evidence="4"/>
<keyword evidence="8" id="KW-0677">Repeat</keyword>
<evidence type="ECO:0000259" key="15">
    <source>
        <dbReference type="PROSITE" id="PS50089"/>
    </source>
</evidence>
<comment type="caution">
    <text evidence="17">The sequence shown here is derived from an EMBL/GenBank/DDBJ whole genome shotgun (WGS) entry which is preliminary data.</text>
</comment>
<dbReference type="CDD" id="cd20335">
    <property type="entry name" value="BRcat_RBR"/>
    <property type="match status" value="1"/>
</dbReference>
<dbReference type="InterPro" id="IPR031127">
    <property type="entry name" value="E3_UB_ligase_RBR"/>
</dbReference>
<dbReference type="PANTHER" id="PTHR11685">
    <property type="entry name" value="RBR FAMILY RING FINGER AND IBR DOMAIN-CONTAINING"/>
    <property type="match status" value="1"/>
</dbReference>
<dbReference type="AlphaFoldDB" id="A0AAD1ULB8"/>
<keyword evidence="11" id="KW-0862">Zinc</keyword>
<dbReference type="InterPro" id="IPR013083">
    <property type="entry name" value="Znf_RING/FYVE/PHD"/>
</dbReference>
<dbReference type="InterPro" id="IPR002867">
    <property type="entry name" value="IBR_dom"/>
</dbReference>
<comment type="subcellular location">
    <subcellularLocation>
        <location evidence="2">Membrane</location>
        <topology evidence="2">Single-pass membrane protein</topology>
    </subcellularLocation>
</comment>
<keyword evidence="7" id="KW-0479">Metal-binding</keyword>
<evidence type="ECO:0000256" key="10">
    <source>
        <dbReference type="ARBA" id="ARBA00022786"/>
    </source>
</evidence>
<evidence type="ECO:0000256" key="1">
    <source>
        <dbReference type="ARBA" id="ARBA00001798"/>
    </source>
</evidence>
<keyword evidence="10" id="KW-0833">Ubl conjugation pathway</keyword>
<evidence type="ECO:0000256" key="8">
    <source>
        <dbReference type="ARBA" id="ARBA00022737"/>
    </source>
</evidence>
<evidence type="ECO:0000256" key="12">
    <source>
        <dbReference type="ARBA" id="ARBA00022989"/>
    </source>
</evidence>
<reference evidence="17" key="1">
    <citation type="submission" date="2023-07" db="EMBL/GenBank/DDBJ databases">
        <authorList>
            <consortium name="AG Swart"/>
            <person name="Singh M."/>
            <person name="Singh A."/>
            <person name="Seah K."/>
            <person name="Emmerich C."/>
        </authorList>
    </citation>
    <scope>NUCLEOTIDE SEQUENCE</scope>
    <source>
        <strain evidence="17">DP1</strain>
    </source>
</reference>
<evidence type="ECO:0000259" key="16">
    <source>
        <dbReference type="PROSITE" id="PS51873"/>
    </source>
</evidence>
<dbReference type="SUPFAM" id="SSF57850">
    <property type="entry name" value="RING/U-box"/>
    <property type="match status" value="3"/>
</dbReference>
<feature type="domain" description="RING-type" evidence="16">
    <location>
        <begin position="182"/>
        <end position="399"/>
    </location>
</feature>
<sequence length="399" mass="46454">MEVSHQESALDSTEEMVIDLMDKLAHVKKQFGFMEYFYAGVVFMKDFVRLKRRIGEEEGGDGVQKMVTELMNAREWSKKMHLTFQQKSLYFYNEFLGETGSGQSELTEEIHQDFDIREGVHYQSDNLHLRKRSHSQLENGINEQYYESHKRPRLSELDRVKQESIRKEEEQKLAAEEAKELVIGECKICLDDINMDTVQGIDTCVHLFHKECLQTYLETSIDNNKIPLVCPIGECKEEIPFPIVKEVLSEEYVERFDKFAFKLAINKNSQRFISCPTPDCEYVVCVEENDLQINPYFKCLSCQKEYCLECESQWHNGMSCQDYQTTYGKGKLDFNDKAAIDHAMDNNMRKCPDCKMWCVKESGCDAMVCYCGAGFCYRCGTKYNDAHVCQCQGVQYNRL</sequence>
<dbReference type="InterPro" id="IPR001841">
    <property type="entry name" value="Znf_RING"/>
</dbReference>
<evidence type="ECO:0000256" key="13">
    <source>
        <dbReference type="ARBA" id="ARBA00023136"/>
    </source>
</evidence>
<evidence type="ECO:0000256" key="4">
    <source>
        <dbReference type="ARBA" id="ARBA00012251"/>
    </source>
</evidence>
<keyword evidence="13" id="KW-0472">Membrane</keyword>
<dbReference type="Pfam" id="PF26200">
    <property type="entry name" value="Rcat_RNF216"/>
    <property type="match status" value="1"/>
</dbReference>
<keyword evidence="6" id="KW-0812">Transmembrane</keyword>
<accession>A0AAD1ULB8</accession>
<evidence type="ECO:0000256" key="9">
    <source>
        <dbReference type="ARBA" id="ARBA00022771"/>
    </source>
</evidence>
<gene>
    <name evidence="17" type="ORF">ECRASSUSDP1_LOCUS12238</name>
</gene>
<evidence type="ECO:0000256" key="14">
    <source>
        <dbReference type="PROSITE-ProRule" id="PRU00175"/>
    </source>
</evidence>
<dbReference type="GO" id="GO:0008270">
    <property type="term" value="F:zinc ion binding"/>
    <property type="evidence" value="ECO:0007669"/>
    <property type="project" value="UniProtKB-KW"/>
</dbReference>
<evidence type="ECO:0000256" key="5">
    <source>
        <dbReference type="ARBA" id="ARBA00022679"/>
    </source>
</evidence>
<feature type="domain" description="RING-type" evidence="15">
    <location>
        <begin position="186"/>
        <end position="234"/>
    </location>
</feature>
<keyword evidence="18" id="KW-1185">Reference proteome</keyword>
<dbReference type="Gene3D" id="3.30.40.10">
    <property type="entry name" value="Zinc/RING finger domain, C3HC4 (zinc finger)"/>
    <property type="match status" value="1"/>
</dbReference>
<evidence type="ECO:0000313" key="17">
    <source>
        <dbReference type="EMBL" id="CAI2370919.1"/>
    </source>
</evidence>
<dbReference type="EMBL" id="CAMPGE010012136">
    <property type="protein sequence ID" value="CAI2370919.1"/>
    <property type="molecule type" value="Genomic_DNA"/>
</dbReference>
<proteinExistence type="predicted"/>
<evidence type="ECO:0000256" key="6">
    <source>
        <dbReference type="ARBA" id="ARBA00022692"/>
    </source>
</evidence>
<dbReference type="FunFam" id="3.30.40.10:FF:000051">
    <property type="entry name" value="RBR-type E3 ubiquitin transferase"/>
    <property type="match status" value="1"/>
</dbReference>
<evidence type="ECO:0000256" key="3">
    <source>
        <dbReference type="ARBA" id="ARBA00004906"/>
    </source>
</evidence>
<dbReference type="InterPro" id="IPR044066">
    <property type="entry name" value="TRIAD_supradom"/>
</dbReference>
<keyword evidence="9 14" id="KW-0863">Zinc-finger</keyword>
<dbReference type="Gene3D" id="1.20.120.1750">
    <property type="match status" value="1"/>
</dbReference>
<dbReference type="SMART" id="SM00647">
    <property type="entry name" value="IBR"/>
    <property type="match status" value="2"/>
</dbReference>
<name>A0AAD1ULB8_EUPCR</name>